<evidence type="ECO:0000259" key="5">
    <source>
        <dbReference type="PROSITE" id="PS50931"/>
    </source>
</evidence>
<dbReference type="InterPro" id="IPR000847">
    <property type="entry name" value="LysR_HTH_N"/>
</dbReference>
<dbReference type="Gene3D" id="3.40.190.290">
    <property type="match status" value="1"/>
</dbReference>
<dbReference type="Gene3D" id="1.10.10.10">
    <property type="entry name" value="Winged helix-like DNA-binding domain superfamily/Winged helix DNA-binding domain"/>
    <property type="match status" value="1"/>
</dbReference>
<dbReference type="InterPro" id="IPR036390">
    <property type="entry name" value="WH_DNA-bd_sf"/>
</dbReference>
<protein>
    <submittedName>
        <fullName evidence="6">LysR family transcriptional regulator</fullName>
    </submittedName>
</protein>
<keyword evidence="2" id="KW-0805">Transcription regulation</keyword>
<evidence type="ECO:0000313" key="6">
    <source>
        <dbReference type="EMBL" id="PTW63396.1"/>
    </source>
</evidence>
<evidence type="ECO:0000256" key="4">
    <source>
        <dbReference type="ARBA" id="ARBA00023163"/>
    </source>
</evidence>
<dbReference type="EMBL" id="QAYG01000001">
    <property type="protein sequence ID" value="PTW63396.1"/>
    <property type="molecule type" value="Genomic_DNA"/>
</dbReference>
<comment type="similarity">
    <text evidence="1">Belongs to the LysR transcriptional regulatory family.</text>
</comment>
<dbReference type="GO" id="GO:0000976">
    <property type="term" value="F:transcription cis-regulatory region binding"/>
    <property type="evidence" value="ECO:0007669"/>
    <property type="project" value="TreeGrafter"/>
</dbReference>
<dbReference type="AlphaFoldDB" id="A0A2T5VI52"/>
<proteinExistence type="inferred from homology"/>
<comment type="caution">
    <text evidence="6">The sequence shown here is derived from an EMBL/GenBank/DDBJ whole genome shotgun (WGS) entry which is preliminary data.</text>
</comment>
<name>A0A2T5VI52_9HYPH</name>
<dbReference type="InterPro" id="IPR036388">
    <property type="entry name" value="WH-like_DNA-bd_sf"/>
</dbReference>
<dbReference type="RefSeq" id="WP_107988831.1">
    <property type="nucleotide sequence ID" value="NZ_QAYG01000001.1"/>
</dbReference>
<gene>
    <name evidence="6" type="ORF">C8N35_1011449</name>
</gene>
<dbReference type="FunFam" id="1.10.10.10:FF:000001">
    <property type="entry name" value="LysR family transcriptional regulator"/>
    <property type="match status" value="1"/>
</dbReference>
<feature type="domain" description="HTH lysR-type" evidence="5">
    <location>
        <begin position="1"/>
        <end position="58"/>
    </location>
</feature>
<dbReference type="PANTHER" id="PTHR30126">
    <property type="entry name" value="HTH-TYPE TRANSCRIPTIONAL REGULATOR"/>
    <property type="match status" value="1"/>
</dbReference>
<dbReference type="PROSITE" id="PS50931">
    <property type="entry name" value="HTH_LYSR"/>
    <property type="match status" value="1"/>
</dbReference>
<sequence length="301" mass="31377">MTFEQLSIFVAVAEREHLTRAAEALHLTPSAVSSALRALEGHYGVTLFDRVGRGLVLNENGRLFLGEAKAVLARAEGAQLVLAELGGLRRGRLTVAASQTIAGYWLPPFMMRFHARFPGIELSLSIGNTATVAGAVLAGEADMGFVEGHVDVPALSVEKIAEDALIVVVGADHPWADGQAVAPEDLATGSAWVLRERGSGTRSEFEAALAAHGVEAASLQVVLELPSNEAVLSAARSGMCAAVVSASVAGPLLSQGDLVAANYELPARAYSLLHHRERRLSRSATELISLCKGGMPASAGG</sequence>
<dbReference type="Pfam" id="PF03466">
    <property type="entry name" value="LysR_substrate"/>
    <property type="match status" value="1"/>
</dbReference>
<dbReference type="PRINTS" id="PR00039">
    <property type="entry name" value="HTHLYSR"/>
</dbReference>
<keyword evidence="3" id="KW-0238">DNA-binding</keyword>
<dbReference type="GO" id="GO:0003700">
    <property type="term" value="F:DNA-binding transcription factor activity"/>
    <property type="evidence" value="ECO:0007669"/>
    <property type="project" value="InterPro"/>
</dbReference>
<evidence type="ECO:0000313" key="7">
    <source>
        <dbReference type="Proteomes" id="UP000244081"/>
    </source>
</evidence>
<keyword evidence="7" id="KW-1185">Reference proteome</keyword>
<accession>A0A2T5VI52</accession>
<dbReference type="Pfam" id="PF00126">
    <property type="entry name" value="HTH_1"/>
    <property type="match status" value="1"/>
</dbReference>
<dbReference type="SUPFAM" id="SSF46785">
    <property type="entry name" value="Winged helix' DNA-binding domain"/>
    <property type="match status" value="1"/>
</dbReference>
<dbReference type="PANTHER" id="PTHR30126:SF39">
    <property type="entry name" value="HTH-TYPE TRANSCRIPTIONAL REGULATOR CYSL"/>
    <property type="match status" value="1"/>
</dbReference>
<evidence type="ECO:0000256" key="2">
    <source>
        <dbReference type="ARBA" id="ARBA00023015"/>
    </source>
</evidence>
<organism evidence="6 7">
    <name type="scientific">Breoghania corrubedonensis</name>
    <dbReference type="NCBI Taxonomy" id="665038"/>
    <lineage>
        <taxon>Bacteria</taxon>
        <taxon>Pseudomonadati</taxon>
        <taxon>Pseudomonadota</taxon>
        <taxon>Alphaproteobacteria</taxon>
        <taxon>Hyphomicrobiales</taxon>
        <taxon>Stappiaceae</taxon>
        <taxon>Breoghania</taxon>
    </lineage>
</organism>
<keyword evidence="4" id="KW-0804">Transcription</keyword>
<dbReference type="Proteomes" id="UP000244081">
    <property type="component" value="Unassembled WGS sequence"/>
</dbReference>
<evidence type="ECO:0000256" key="3">
    <source>
        <dbReference type="ARBA" id="ARBA00023125"/>
    </source>
</evidence>
<dbReference type="SUPFAM" id="SSF53850">
    <property type="entry name" value="Periplasmic binding protein-like II"/>
    <property type="match status" value="1"/>
</dbReference>
<evidence type="ECO:0000256" key="1">
    <source>
        <dbReference type="ARBA" id="ARBA00009437"/>
    </source>
</evidence>
<reference evidence="6 7" key="1">
    <citation type="submission" date="2018-04" db="EMBL/GenBank/DDBJ databases">
        <title>Genomic Encyclopedia of Archaeal and Bacterial Type Strains, Phase II (KMG-II): from individual species to whole genera.</title>
        <authorList>
            <person name="Goeker M."/>
        </authorList>
    </citation>
    <scope>NUCLEOTIDE SEQUENCE [LARGE SCALE GENOMIC DNA]</scope>
    <source>
        <strain evidence="6 7">DSM 23382</strain>
    </source>
</reference>
<dbReference type="InterPro" id="IPR005119">
    <property type="entry name" value="LysR_subst-bd"/>
</dbReference>
<dbReference type="OrthoDB" id="9808620at2"/>
<dbReference type="CDD" id="cd08420">
    <property type="entry name" value="PBP2_CysL_like"/>
    <property type="match status" value="1"/>
</dbReference>